<dbReference type="InterPro" id="IPR006153">
    <property type="entry name" value="Cation/H_exchanger_TM"/>
</dbReference>
<keyword evidence="2" id="KW-0813">Transport</keyword>
<feature type="transmembrane region" description="Helical" evidence="7">
    <location>
        <begin position="214"/>
        <end position="239"/>
    </location>
</feature>
<sequence length="435" mass="47024">MSNFELVLKLLLQLTVILTICRIVTILGKRFLGQTDVVCEMIAGVMLGPSLFGAIAPGLQQWLFPKAPLILATGAKIPNPSMSILFAISQIGLAIYMFLIGLEFNTKLLKHNAKSAGLLSCAGIITPFILGALGSVLIYHNDDFFPKQVAPWAAALFLGASMTITAFPMLARIIYERGLAKTRLGTLALGAASIDDGVAWCLLAIVLASVKNSIFIAALAIGGGIGYVLFMVFFGRPIFRVFTLWTKRDGGLSRQTLTILLIVLMFISWFTDLTGIYAIFGAFIAGVVMPRGEFALLVRDRMESFTTSFLLPIFFVYSGLNTQIGLVNTPYLWVVTALILAIAIFGKGVACMLAVKFAGENWRESATIGTLMNARGLMELIILNVGLEQGIIAPTLFTIMVIMAVVTTLMASPLVNVLLQGTVYEQPLVQKVPNV</sequence>
<accession>A0A2N6K6Q7</accession>
<feature type="transmembrane region" description="Helical" evidence="7">
    <location>
        <begin position="6"/>
        <end position="25"/>
    </location>
</feature>
<feature type="transmembrane region" description="Helical" evidence="7">
    <location>
        <begin position="37"/>
        <end position="64"/>
    </location>
</feature>
<dbReference type="PANTHER" id="PTHR32468:SF0">
    <property type="entry name" value="K(+)_H(+) ANTIPORTER 1"/>
    <property type="match status" value="1"/>
</dbReference>
<feature type="transmembrane region" description="Helical" evidence="7">
    <location>
        <begin position="152"/>
        <end position="175"/>
    </location>
</feature>
<dbReference type="Pfam" id="PF00999">
    <property type="entry name" value="Na_H_Exchanger"/>
    <property type="match status" value="1"/>
</dbReference>
<evidence type="ECO:0000259" key="8">
    <source>
        <dbReference type="Pfam" id="PF00999"/>
    </source>
</evidence>
<keyword evidence="5" id="KW-0406">Ion transport</keyword>
<keyword evidence="6 7" id="KW-0472">Membrane</keyword>
<dbReference type="GO" id="GO:0015297">
    <property type="term" value="F:antiporter activity"/>
    <property type="evidence" value="ECO:0007669"/>
    <property type="project" value="InterPro"/>
</dbReference>
<evidence type="ECO:0000256" key="4">
    <source>
        <dbReference type="ARBA" id="ARBA00022989"/>
    </source>
</evidence>
<dbReference type="GO" id="GO:0016020">
    <property type="term" value="C:membrane"/>
    <property type="evidence" value="ECO:0007669"/>
    <property type="project" value="UniProtKB-SubCell"/>
</dbReference>
<dbReference type="PANTHER" id="PTHR32468">
    <property type="entry name" value="CATION/H + ANTIPORTER"/>
    <property type="match status" value="1"/>
</dbReference>
<dbReference type="InterPro" id="IPR038770">
    <property type="entry name" value="Na+/solute_symporter_sf"/>
</dbReference>
<keyword evidence="10" id="KW-1185">Reference proteome</keyword>
<feature type="transmembrane region" description="Helical" evidence="7">
    <location>
        <begin position="251"/>
        <end position="270"/>
    </location>
</feature>
<keyword evidence="4 7" id="KW-1133">Transmembrane helix</keyword>
<evidence type="ECO:0000256" key="7">
    <source>
        <dbReference type="SAM" id="Phobius"/>
    </source>
</evidence>
<gene>
    <name evidence="9" type="ORF">CEN44_05550</name>
</gene>
<keyword evidence="3 7" id="KW-0812">Transmembrane</keyword>
<feature type="domain" description="Cation/H+ exchanger transmembrane" evidence="8">
    <location>
        <begin position="19"/>
        <end position="417"/>
    </location>
</feature>
<name>A0A2N6K6Q7_FISMU</name>
<evidence type="ECO:0000256" key="5">
    <source>
        <dbReference type="ARBA" id="ARBA00023065"/>
    </source>
</evidence>
<evidence type="ECO:0000256" key="2">
    <source>
        <dbReference type="ARBA" id="ARBA00022448"/>
    </source>
</evidence>
<feature type="transmembrane region" description="Helical" evidence="7">
    <location>
        <begin position="116"/>
        <end position="140"/>
    </location>
</feature>
<comment type="subcellular location">
    <subcellularLocation>
        <location evidence="1">Membrane</location>
        <topology evidence="1">Multi-pass membrane protein</topology>
    </subcellularLocation>
</comment>
<reference evidence="9 10" key="1">
    <citation type="submission" date="2017-08" db="EMBL/GenBank/DDBJ databases">
        <title>Genomes of Fischerella (Mastigocladus) sp. strains.</title>
        <authorList>
            <person name="Miller S.R."/>
        </authorList>
    </citation>
    <scope>NUCLEOTIDE SEQUENCE [LARGE SCALE GENOMIC DNA]</scope>
    <source>
        <strain evidence="9 10">CCMEE 5323</strain>
    </source>
</reference>
<organism evidence="9 10">
    <name type="scientific">Fischerella muscicola CCMEE 5323</name>
    <dbReference type="NCBI Taxonomy" id="2019572"/>
    <lineage>
        <taxon>Bacteria</taxon>
        <taxon>Bacillati</taxon>
        <taxon>Cyanobacteriota</taxon>
        <taxon>Cyanophyceae</taxon>
        <taxon>Nostocales</taxon>
        <taxon>Hapalosiphonaceae</taxon>
        <taxon>Fischerella</taxon>
    </lineage>
</organism>
<feature type="transmembrane region" description="Helical" evidence="7">
    <location>
        <begin position="84"/>
        <end position="104"/>
    </location>
</feature>
<dbReference type="Proteomes" id="UP000235036">
    <property type="component" value="Unassembled WGS sequence"/>
</dbReference>
<protein>
    <submittedName>
        <fullName evidence="9">Cation/H(+) antiporter</fullName>
    </submittedName>
</protein>
<feature type="transmembrane region" description="Helical" evidence="7">
    <location>
        <begin position="309"/>
        <end position="326"/>
    </location>
</feature>
<feature type="transmembrane region" description="Helical" evidence="7">
    <location>
        <begin position="391"/>
        <end position="411"/>
    </location>
</feature>
<dbReference type="RefSeq" id="WP_102204950.1">
    <property type="nucleotide sequence ID" value="NZ_CAWNVR010000159.1"/>
</dbReference>
<evidence type="ECO:0000313" key="10">
    <source>
        <dbReference type="Proteomes" id="UP000235036"/>
    </source>
</evidence>
<evidence type="ECO:0000256" key="3">
    <source>
        <dbReference type="ARBA" id="ARBA00022692"/>
    </source>
</evidence>
<proteinExistence type="predicted"/>
<feature type="transmembrane region" description="Helical" evidence="7">
    <location>
        <begin position="276"/>
        <end position="297"/>
    </location>
</feature>
<comment type="caution">
    <text evidence="9">The sequence shown here is derived from an EMBL/GenBank/DDBJ whole genome shotgun (WGS) entry which is preliminary data.</text>
</comment>
<dbReference type="InterPro" id="IPR050794">
    <property type="entry name" value="CPA2_transporter"/>
</dbReference>
<evidence type="ECO:0000256" key="1">
    <source>
        <dbReference type="ARBA" id="ARBA00004141"/>
    </source>
</evidence>
<evidence type="ECO:0000313" key="9">
    <source>
        <dbReference type="EMBL" id="PLZ92610.1"/>
    </source>
</evidence>
<dbReference type="Gene3D" id="1.20.1530.20">
    <property type="match status" value="1"/>
</dbReference>
<evidence type="ECO:0000256" key="6">
    <source>
        <dbReference type="ARBA" id="ARBA00023136"/>
    </source>
</evidence>
<dbReference type="AlphaFoldDB" id="A0A2N6K6Q7"/>
<feature type="transmembrane region" description="Helical" evidence="7">
    <location>
        <begin position="187"/>
        <end position="208"/>
    </location>
</feature>
<feature type="transmembrane region" description="Helical" evidence="7">
    <location>
        <begin position="332"/>
        <end position="355"/>
    </location>
</feature>
<dbReference type="EMBL" id="NRQW01000111">
    <property type="protein sequence ID" value="PLZ92610.1"/>
    <property type="molecule type" value="Genomic_DNA"/>
</dbReference>
<dbReference type="GO" id="GO:1902600">
    <property type="term" value="P:proton transmembrane transport"/>
    <property type="evidence" value="ECO:0007669"/>
    <property type="project" value="InterPro"/>
</dbReference>